<dbReference type="RefSeq" id="WP_119532146.1">
    <property type="nucleotide sequence ID" value="NZ_JBHSSP010000009.1"/>
</dbReference>
<dbReference type="InterPro" id="IPR036567">
    <property type="entry name" value="RHF-like"/>
</dbReference>
<evidence type="ECO:0000313" key="2">
    <source>
        <dbReference type="Proteomes" id="UP000265916"/>
    </source>
</evidence>
<dbReference type="SUPFAM" id="SSF69754">
    <property type="entry name" value="Ribosome binding protein Y (YfiA homologue)"/>
    <property type="match status" value="1"/>
</dbReference>
<protein>
    <recommendedName>
        <fullName evidence="3">Ribosomal subunit interface protein</fullName>
    </recommendedName>
</protein>
<reference evidence="1 2" key="1">
    <citation type="submission" date="2017-08" db="EMBL/GenBank/DDBJ databases">
        <title>Reclassification of Bisgaard taxon 37 and 44.</title>
        <authorList>
            <person name="Christensen H."/>
        </authorList>
    </citation>
    <scope>NUCLEOTIDE SEQUENCE [LARGE SCALE GENOMIC DNA]</scope>
    <source>
        <strain evidence="1 2">111</strain>
    </source>
</reference>
<dbReference type="InterPro" id="IPR003489">
    <property type="entry name" value="RHF/RaiA"/>
</dbReference>
<dbReference type="OrthoDB" id="9795980at2"/>
<sequence length="97" mass="10739">MTLEIVGKAFDVTDALKAHAEKATGKLSKLKVDLSYNHLSLKKDGANYVSEYEIHTNLGQFFGRGSDTDCYLSITDAATKVFEQVKKRLDKLQDPSA</sequence>
<comment type="caution">
    <text evidence="1">The sequence shown here is derived from an EMBL/GenBank/DDBJ whole genome shotgun (WGS) entry which is preliminary data.</text>
</comment>
<name>A0A3A1YC48_9GAMM</name>
<organism evidence="1 2">
    <name type="scientific">Psittacicella hinzii</name>
    <dbReference type="NCBI Taxonomy" id="2028575"/>
    <lineage>
        <taxon>Bacteria</taxon>
        <taxon>Pseudomonadati</taxon>
        <taxon>Pseudomonadota</taxon>
        <taxon>Gammaproteobacteria</taxon>
        <taxon>Pasteurellales</taxon>
        <taxon>Psittacicellaceae</taxon>
        <taxon>Psittacicella</taxon>
    </lineage>
</organism>
<accession>A0A3A1YC48</accession>
<keyword evidence="2" id="KW-1185">Reference proteome</keyword>
<dbReference type="EMBL" id="NRJG01000125">
    <property type="protein sequence ID" value="RIY35712.1"/>
    <property type="molecule type" value="Genomic_DNA"/>
</dbReference>
<dbReference type="Gene3D" id="3.30.160.100">
    <property type="entry name" value="Ribosome hibernation promotion factor-like"/>
    <property type="match status" value="1"/>
</dbReference>
<gene>
    <name evidence="1" type="ORF">CKF58_06480</name>
</gene>
<dbReference type="Pfam" id="PF02482">
    <property type="entry name" value="Ribosomal_S30AE"/>
    <property type="match status" value="1"/>
</dbReference>
<dbReference type="AlphaFoldDB" id="A0A3A1YC48"/>
<dbReference type="Proteomes" id="UP000265916">
    <property type="component" value="Unassembled WGS sequence"/>
</dbReference>
<evidence type="ECO:0008006" key="3">
    <source>
        <dbReference type="Google" id="ProtNLM"/>
    </source>
</evidence>
<proteinExistence type="predicted"/>
<evidence type="ECO:0000313" key="1">
    <source>
        <dbReference type="EMBL" id="RIY35712.1"/>
    </source>
</evidence>